<dbReference type="GO" id="GO:0003924">
    <property type="term" value="F:GTPase activity"/>
    <property type="evidence" value="ECO:0007669"/>
    <property type="project" value="InterPro"/>
</dbReference>
<dbReference type="GO" id="GO:0005874">
    <property type="term" value="C:microtubule"/>
    <property type="evidence" value="ECO:0007669"/>
    <property type="project" value="TreeGrafter"/>
</dbReference>
<dbReference type="InterPro" id="IPR022812">
    <property type="entry name" value="Dynamin"/>
</dbReference>
<dbReference type="GO" id="GO:0008017">
    <property type="term" value="F:microtubule binding"/>
    <property type="evidence" value="ECO:0007669"/>
    <property type="project" value="TreeGrafter"/>
</dbReference>
<dbReference type="GO" id="GO:0016559">
    <property type="term" value="P:peroxisome fission"/>
    <property type="evidence" value="ECO:0007669"/>
    <property type="project" value="TreeGrafter"/>
</dbReference>
<dbReference type="CDD" id="cd08771">
    <property type="entry name" value="DLP_1"/>
    <property type="match status" value="1"/>
</dbReference>
<gene>
    <name evidence="5" type="ORF">CABS02_00133</name>
</gene>
<name>A0A9Q0BA16_9PEZI</name>
<dbReference type="Proteomes" id="UP001056436">
    <property type="component" value="Unassembled WGS sequence"/>
</dbReference>
<dbReference type="PANTHER" id="PTHR11566:SF21">
    <property type="entry name" value="DYNAMIN RELATED PROTEIN 1, ISOFORM A"/>
    <property type="match status" value="1"/>
</dbReference>
<dbReference type="PANTHER" id="PTHR11566">
    <property type="entry name" value="DYNAMIN"/>
    <property type="match status" value="1"/>
</dbReference>
<dbReference type="InterPro" id="IPR027417">
    <property type="entry name" value="P-loop_NTPase"/>
</dbReference>
<dbReference type="Gene3D" id="1.20.120.1240">
    <property type="entry name" value="Dynamin, middle domain"/>
    <property type="match status" value="1"/>
</dbReference>
<dbReference type="PROSITE" id="PS51388">
    <property type="entry name" value="GED"/>
    <property type="match status" value="1"/>
</dbReference>
<dbReference type="SUPFAM" id="SSF52540">
    <property type="entry name" value="P-loop containing nucleoside triphosphate hydrolases"/>
    <property type="match status" value="1"/>
</dbReference>
<dbReference type="InterPro" id="IPR020850">
    <property type="entry name" value="GED_dom"/>
</dbReference>
<evidence type="ECO:0000256" key="2">
    <source>
        <dbReference type="ARBA" id="ARBA00023134"/>
    </source>
</evidence>
<reference evidence="5" key="1">
    <citation type="submission" date="2019-01" db="EMBL/GenBank/DDBJ databases">
        <title>Colletotrichum abscissum LGMF1257.</title>
        <authorList>
            <person name="Baroncelli R."/>
        </authorList>
    </citation>
    <scope>NUCLEOTIDE SEQUENCE</scope>
    <source>
        <strain evidence="5">Ca142</strain>
    </source>
</reference>
<proteinExistence type="predicted"/>
<dbReference type="AlphaFoldDB" id="A0A9Q0BA16"/>
<keyword evidence="1" id="KW-0547">Nucleotide-binding</keyword>
<dbReference type="GO" id="GO:0048312">
    <property type="term" value="P:intracellular distribution of mitochondria"/>
    <property type="evidence" value="ECO:0007669"/>
    <property type="project" value="TreeGrafter"/>
</dbReference>
<dbReference type="OrthoDB" id="415706at2759"/>
<dbReference type="GO" id="GO:0016020">
    <property type="term" value="C:membrane"/>
    <property type="evidence" value="ECO:0007669"/>
    <property type="project" value="TreeGrafter"/>
</dbReference>
<keyword evidence="2" id="KW-0342">GTP-binding</keyword>
<feature type="compositionally biased region" description="Polar residues" evidence="3">
    <location>
        <begin position="512"/>
        <end position="529"/>
    </location>
</feature>
<dbReference type="PRINTS" id="PR00195">
    <property type="entry name" value="DYNAMIN"/>
</dbReference>
<dbReference type="InterPro" id="IPR045063">
    <property type="entry name" value="Dynamin_N"/>
</dbReference>
<feature type="region of interest" description="Disordered" evidence="3">
    <location>
        <begin position="512"/>
        <end position="556"/>
    </location>
</feature>
<evidence type="ECO:0000259" key="4">
    <source>
        <dbReference type="PROSITE" id="PS51388"/>
    </source>
</evidence>
<sequence length="818" mass="91960">MAQPTTLSIPSSLFEFERKSPGLPISPVGTYPESQGTESQVDYAAGSGATSPCYDNGHYQDKSDLIPENPFDSESSRVLFDAIDKLQSCGISQELAIPQLVIVGGQSTGKSSLLQSLTDIPFPVGSGCCTRFATRIVSRRTAPGSRSSVKVTIVEPDVTDKFGYPPDDTYKEFPPYVTDHLGVEEFTQLMESVSPVQPFMFLTQRHLLQTLQITTNYMGIKRGKGHSTKNFASQVLRIELSGPSRSHFSILDVPGIFSYAHDVNEAEEHGVRQMVEEYMRQTANIVICVAAATADLSTQEIFKMAANFVDKSRLVGVFTKCDRLENPNEVIDIASGYGKDSTRSIKDGWFVVRNRSDADDEEFDFKEAERKLFSRSPWDRIPENRRGSVQLQKYLGNLLCAQIRGNFPAIQESVRKLLSDAKDSRKSLGEPRPSHSLRQQYIRDVVEKYHTVATKALKSPGSLAKDSLRVRGLVRRANESFTAQMLARGHTHAFEDHGVDPLTQLSDTISVLSNPQPATAPTPTGHEQVTTPPTTPPKKRHAPPPQQPTKSQSHRGASFVDEIREQLHIWQTTELPGMVNTEVIQILYKTQSEQWQRIAEQHIENIADDVERASNSILEDVCSPDNCSKILCEELARALTHFQHEAKQKALRELKEHCRRERETHLQTTDARFHERLQALRTVRLLKAIGNSFSSFKGLDLSSSKVLFHQLHHSIEGNMVNDVHDVVKVYYELSLEAFIRYITNDIVEDFVSFSKGPLLGLSTDWVFTLTDEEVHRLAREDDETMERRSHYDGVIEKLQTAHEIAEKARIQTRNLGDM</sequence>
<dbReference type="EMBL" id="SDAQ01000001">
    <property type="protein sequence ID" value="KAI3559158.1"/>
    <property type="molecule type" value="Genomic_DNA"/>
</dbReference>
<accession>A0A9Q0BA16</accession>
<dbReference type="GO" id="GO:0000266">
    <property type="term" value="P:mitochondrial fission"/>
    <property type="evidence" value="ECO:0007669"/>
    <property type="project" value="TreeGrafter"/>
</dbReference>
<comment type="caution">
    <text evidence="5">The sequence shown here is derived from an EMBL/GenBank/DDBJ whole genome shotgun (WGS) entry which is preliminary data.</text>
</comment>
<dbReference type="GO" id="GO:0005525">
    <property type="term" value="F:GTP binding"/>
    <property type="evidence" value="ECO:0007669"/>
    <property type="project" value="InterPro"/>
</dbReference>
<protein>
    <submittedName>
        <fullName evidence="5">Vacuolar sorting protein VPS1</fullName>
    </submittedName>
</protein>
<dbReference type="SMART" id="SM00053">
    <property type="entry name" value="DYNc"/>
    <property type="match status" value="1"/>
</dbReference>
<dbReference type="InterPro" id="IPR000375">
    <property type="entry name" value="Dynamin_stalk"/>
</dbReference>
<evidence type="ECO:0000256" key="3">
    <source>
        <dbReference type="SAM" id="MobiDB-lite"/>
    </source>
</evidence>
<dbReference type="Pfam" id="PF00350">
    <property type="entry name" value="Dynamin_N"/>
    <property type="match status" value="1"/>
</dbReference>
<dbReference type="Pfam" id="PF01031">
    <property type="entry name" value="Dynamin_M"/>
    <property type="match status" value="1"/>
</dbReference>
<feature type="region of interest" description="Disordered" evidence="3">
    <location>
        <begin position="18"/>
        <end position="40"/>
    </location>
</feature>
<evidence type="ECO:0000313" key="6">
    <source>
        <dbReference type="Proteomes" id="UP001056436"/>
    </source>
</evidence>
<evidence type="ECO:0000313" key="5">
    <source>
        <dbReference type="EMBL" id="KAI3559158.1"/>
    </source>
</evidence>
<dbReference type="InterPro" id="IPR001401">
    <property type="entry name" value="Dynamin_GTPase"/>
</dbReference>
<keyword evidence="6" id="KW-1185">Reference proteome</keyword>
<feature type="domain" description="GED" evidence="4">
    <location>
        <begin position="720"/>
        <end position="813"/>
    </location>
</feature>
<dbReference type="Gene3D" id="3.40.50.300">
    <property type="entry name" value="P-loop containing nucleotide triphosphate hydrolases"/>
    <property type="match status" value="1"/>
</dbReference>
<dbReference type="GO" id="GO:0005739">
    <property type="term" value="C:mitochondrion"/>
    <property type="evidence" value="ECO:0007669"/>
    <property type="project" value="TreeGrafter"/>
</dbReference>
<evidence type="ECO:0000256" key="1">
    <source>
        <dbReference type="ARBA" id="ARBA00022741"/>
    </source>
</evidence>
<organism evidence="5 6">
    <name type="scientific">Colletotrichum abscissum</name>
    <dbReference type="NCBI Taxonomy" id="1671311"/>
    <lineage>
        <taxon>Eukaryota</taxon>
        <taxon>Fungi</taxon>
        <taxon>Dikarya</taxon>
        <taxon>Ascomycota</taxon>
        <taxon>Pezizomycotina</taxon>
        <taxon>Sordariomycetes</taxon>
        <taxon>Hypocreomycetidae</taxon>
        <taxon>Glomerellales</taxon>
        <taxon>Glomerellaceae</taxon>
        <taxon>Colletotrichum</taxon>
        <taxon>Colletotrichum acutatum species complex</taxon>
    </lineage>
</organism>
<dbReference type="GO" id="GO:0006897">
    <property type="term" value="P:endocytosis"/>
    <property type="evidence" value="ECO:0007669"/>
    <property type="project" value="TreeGrafter"/>
</dbReference>